<keyword evidence="2 4" id="KW-0328">Glycosyltransferase</keyword>
<evidence type="ECO:0000256" key="1">
    <source>
        <dbReference type="ARBA" id="ARBA00009995"/>
    </source>
</evidence>
<evidence type="ECO:0000256" key="4">
    <source>
        <dbReference type="RuleBase" id="RU003718"/>
    </source>
</evidence>
<dbReference type="InterPro" id="IPR002213">
    <property type="entry name" value="UDP_glucos_trans"/>
</dbReference>
<reference evidence="6" key="1">
    <citation type="submission" date="2019-12" db="EMBL/GenBank/DDBJ databases">
        <authorList>
            <person name="Scholes J."/>
        </authorList>
    </citation>
    <scope>NUCLEOTIDE SEQUENCE</scope>
</reference>
<evidence type="ECO:0000256" key="2">
    <source>
        <dbReference type="ARBA" id="ARBA00022676"/>
    </source>
</evidence>
<dbReference type="EMBL" id="CACSLK010001140">
    <property type="protein sequence ID" value="CAA0807503.1"/>
    <property type="molecule type" value="Genomic_DNA"/>
</dbReference>
<evidence type="ECO:0000256" key="3">
    <source>
        <dbReference type="ARBA" id="ARBA00022679"/>
    </source>
</evidence>
<gene>
    <name evidence="6" type="ORF">SHERM_10227</name>
</gene>
<dbReference type="EC" id="2.4.1.-" evidence="5"/>
<dbReference type="PANTHER" id="PTHR48047">
    <property type="entry name" value="GLYCOSYLTRANSFERASE"/>
    <property type="match status" value="1"/>
</dbReference>
<evidence type="ECO:0000256" key="5">
    <source>
        <dbReference type="RuleBase" id="RU362057"/>
    </source>
</evidence>
<dbReference type="GO" id="GO:0035251">
    <property type="term" value="F:UDP-glucosyltransferase activity"/>
    <property type="evidence" value="ECO:0007669"/>
    <property type="project" value="TreeGrafter"/>
</dbReference>
<keyword evidence="3 4" id="KW-0808">Transferase</keyword>
<dbReference type="AlphaFoldDB" id="A0A9N7MM70"/>
<protein>
    <recommendedName>
        <fullName evidence="5">Glycosyltransferase</fullName>
        <ecNumber evidence="5">2.4.1.-</ecNumber>
    </recommendedName>
</protein>
<evidence type="ECO:0000313" key="7">
    <source>
        <dbReference type="Proteomes" id="UP001153555"/>
    </source>
</evidence>
<dbReference type="Proteomes" id="UP001153555">
    <property type="component" value="Unassembled WGS sequence"/>
</dbReference>
<dbReference type="CDD" id="cd03784">
    <property type="entry name" value="GT1_Gtf-like"/>
    <property type="match status" value="1"/>
</dbReference>
<dbReference type="PROSITE" id="PS00375">
    <property type="entry name" value="UDPGT"/>
    <property type="match status" value="1"/>
</dbReference>
<dbReference type="Gene3D" id="3.40.50.2000">
    <property type="entry name" value="Glycogen Phosphorylase B"/>
    <property type="match status" value="2"/>
</dbReference>
<dbReference type="InterPro" id="IPR035595">
    <property type="entry name" value="UDP_glycos_trans_CS"/>
</dbReference>
<proteinExistence type="inferred from homology"/>
<dbReference type="PANTHER" id="PTHR48047:SF45">
    <property type="entry name" value="SCOPOLETIN GLUCOSYLTRANSFERASE-LIKE"/>
    <property type="match status" value="1"/>
</dbReference>
<accession>A0A9N7MM70</accession>
<comment type="similarity">
    <text evidence="1 4">Belongs to the UDP-glycosyltransferase family.</text>
</comment>
<keyword evidence="7" id="KW-1185">Reference proteome</keyword>
<name>A0A9N7MM70_STRHE</name>
<dbReference type="FunFam" id="3.40.50.2000:FF:000063">
    <property type="entry name" value="Glycosyltransferase"/>
    <property type="match status" value="1"/>
</dbReference>
<dbReference type="OrthoDB" id="5835829at2759"/>
<organism evidence="6 7">
    <name type="scientific">Striga hermonthica</name>
    <name type="common">Purple witchweed</name>
    <name type="synonym">Buchnera hermonthica</name>
    <dbReference type="NCBI Taxonomy" id="68872"/>
    <lineage>
        <taxon>Eukaryota</taxon>
        <taxon>Viridiplantae</taxon>
        <taxon>Streptophyta</taxon>
        <taxon>Embryophyta</taxon>
        <taxon>Tracheophyta</taxon>
        <taxon>Spermatophyta</taxon>
        <taxon>Magnoliopsida</taxon>
        <taxon>eudicotyledons</taxon>
        <taxon>Gunneridae</taxon>
        <taxon>Pentapetalae</taxon>
        <taxon>asterids</taxon>
        <taxon>lamiids</taxon>
        <taxon>Lamiales</taxon>
        <taxon>Orobanchaceae</taxon>
        <taxon>Buchnereae</taxon>
        <taxon>Striga</taxon>
    </lineage>
</organism>
<dbReference type="SUPFAM" id="SSF53756">
    <property type="entry name" value="UDP-Glycosyltransferase/glycogen phosphorylase"/>
    <property type="match status" value="1"/>
</dbReference>
<evidence type="ECO:0000313" key="6">
    <source>
        <dbReference type="EMBL" id="CAA0807503.1"/>
    </source>
</evidence>
<dbReference type="Pfam" id="PF00201">
    <property type="entry name" value="UDPGT"/>
    <property type="match status" value="1"/>
</dbReference>
<comment type="caution">
    <text evidence="6">The sequence shown here is derived from an EMBL/GenBank/DDBJ whole genome shotgun (WGS) entry which is preliminary data.</text>
</comment>
<sequence>MDSYAHNLHIFFLPMMAPGHMIPMIDIAWKFATHGAKSTIITTPVNASQFSQTIELGREKGLQIEISLVEFPCRESGLPEGCENLSSTTTPQMSINFLKALDFLQEPVGDMLRKARPDCIVAGGYFWWATDLATELGILRVGFYGTGFFPMCLFRSLRQNKPHEKVDSDYEEFVVPGVPGDIKITRKQLPSIITGDNKHPLADVLNKAFNSDQSSLGMIVNTFHELEPEYAAHYRDAHGVNTWHVGPVSLFGGRADSDGNNECLRWLDSKEPNSVVYACFGSMTFFRTPQLREIAKGLESSGRQFVWVVRGESVNADWLFGEFQERVQGRGLVVGGWAPQAQILEHAAVGGFVTHCGWNSLMEGVAAGVPMVTWPVTSEQFLNEKLVAEVLGFGVPVGAEAWSERLEEGECVEGERIAAAVGEVMGGGREGVRRRAREVGAAARRAVEEGGSSEIEFRRLVAEIRGYRCA</sequence>